<dbReference type="InterPro" id="IPR025234">
    <property type="entry name" value="YjzH-like"/>
</dbReference>
<keyword evidence="2" id="KW-1185">Reference proteome</keyword>
<dbReference type="AlphaFoldDB" id="R8VZZ5"/>
<evidence type="ECO:0000313" key="2">
    <source>
        <dbReference type="Proteomes" id="UP000013981"/>
    </source>
</evidence>
<name>R8VZZ5_9FIRM</name>
<dbReference type="RefSeq" id="WP_016147222.1">
    <property type="nucleotide sequence ID" value="NZ_KB976103.1"/>
</dbReference>
<comment type="caution">
    <text evidence="1">The sequence shown here is derived from an EMBL/GenBank/DDBJ whole genome shotgun (WGS) entry which is preliminary data.</text>
</comment>
<dbReference type="Proteomes" id="UP000013981">
    <property type="component" value="Unassembled WGS sequence"/>
</dbReference>
<reference evidence="1 2" key="1">
    <citation type="submission" date="2013-01" db="EMBL/GenBank/DDBJ databases">
        <title>The Genome Sequence of Butyricicoccus pullicaecorum 1.2.</title>
        <authorList>
            <consortium name="The Broad Institute Genome Sequencing Platform"/>
            <person name="Earl A."/>
            <person name="Ward D."/>
            <person name="Feldgarden M."/>
            <person name="Gevers D."/>
            <person name="Van Immerseel F."/>
            <person name="Eeckhaut V."/>
            <person name="Walker B."/>
            <person name="Young S.K."/>
            <person name="Zeng Q."/>
            <person name="Gargeya S."/>
            <person name="Fitzgerald M."/>
            <person name="Haas B."/>
            <person name="Abouelleil A."/>
            <person name="Alvarado L."/>
            <person name="Arachchi H.M."/>
            <person name="Berlin A.M."/>
            <person name="Chapman S.B."/>
            <person name="Dewar J."/>
            <person name="Goldberg J."/>
            <person name="Griggs A."/>
            <person name="Gujja S."/>
            <person name="Hansen M."/>
            <person name="Howarth C."/>
            <person name="Imamovic A."/>
            <person name="Larimer J."/>
            <person name="McCowan C."/>
            <person name="Murphy C."/>
            <person name="Neiman D."/>
            <person name="Pearson M."/>
            <person name="Priest M."/>
            <person name="Roberts A."/>
            <person name="Saif S."/>
            <person name="Shea T."/>
            <person name="Sisk P."/>
            <person name="Sykes S."/>
            <person name="Wortman J."/>
            <person name="Nusbaum C."/>
            <person name="Birren B."/>
        </authorList>
    </citation>
    <scope>NUCLEOTIDE SEQUENCE [LARGE SCALE GENOMIC DNA]</scope>
    <source>
        <strain evidence="1 2">1.2</strain>
    </source>
</reference>
<sequence length="55" mass="6096">MKQYKVVEVKVSEAEAKMNDMAKEGWEVVSTSIFLGATAFTKAGTTMFITFSKEV</sequence>
<gene>
    <name evidence="1" type="ORF">HMPREF1526_01032</name>
</gene>
<dbReference type="HOGENOM" id="CLU_3023322_0_0_9"/>
<evidence type="ECO:0000313" key="1">
    <source>
        <dbReference type="EMBL" id="EOQ38004.1"/>
    </source>
</evidence>
<organism evidence="1 2">
    <name type="scientific">Butyricicoccus pullicaecorum 1.2</name>
    <dbReference type="NCBI Taxonomy" id="1203606"/>
    <lineage>
        <taxon>Bacteria</taxon>
        <taxon>Bacillati</taxon>
        <taxon>Bacillota</taxon>
        <taxon>Clostridia</taxon>
        <taxon>Eubacteriales</taxon>
        <taxon>Butyricicoccaceae</taxon>
        <taxon>Butyricicoccus</taxon>
    </lineage>
</organism>
<protein>
    <recommendedName>
        <fullName evidence="3">DUF4177 domain-containing protein</fullName>
    </recommendedName>
</protein>
<accession>R8VZZ5</accession>
<evidence type="ECO:0008006" key="3">
    <source>
        <dbReference type="Google" id="ProtNLM"/>
    </source>
</evidence>
<proteinExistence type="predicted"/>
<dbReference type="EMBL" id="AQOB01000004">
    <property type="protein sequence ID" value="EOQ38004.1"/>
    <property type="molecule type" value="Genomic_DNA"/>
</dbReference>
<dbReference type="Pfam" id="PF13783">
    <property type="entry name" value="DUF4177"/>
    <property type="match status" value="1"/>
</dbReference>